<comment type="caution">
    <text evidence="1">The sequence shown here is derived from an EMBL/GenBank/DDBJ whole genome shotgun (WGS) entry which is preliminary data.</text>
</comment>
<evidence type="ECO:0000313" key="1">
    <source>
        <dbReference type="EMBL" id="GFP25717.1"/>
    </source>
</evidence>
<reference evidence="1 2" key="1">
    <citation type="journal article" date="2020" name="Front. Microbiol.">
        <title>Single-cell genomics of novel Actinobacteria with the Wood-Ljungdahl pathway discovered in a serpentinizing system.</title>
        <authorList>
            <person name="Merino N."/>
            <person name="Kawai M."/>
            <person name="Boyd E.S."/>
            <person name="Colman D.R."/>
            <person name="McGlynn S.E."/>
            <person name="Nealson K.H."/>
            <person name="Kurokawa K."/>
            <person name="Hongoh Y."/>
        </authorList>
    </citation>
    <scope>NUCLEOTIDE SEQUENCE [LARGE SCALE GENOMIC DNA]</scope>
    <source>
        <strain evidence="1 2">S25</strain>
    </source>
</reference>
<organism evidence="1 2">
    <name type="scientific">Candidatus Hakubella thermalkaliphila</name>
    <dbReference type="NCBI Taxonomy" id="2754717"/>
    <lineage>
        <taxon>Bacteria</taxon>
        <taxon>Bacillati</taxon>
        <taxon>Actinomycetota</taxon>
        <taxon>Actinomycetota incertae sedis</taxon>
        <taxon>Candidatus Hakubellales</taxon>
        <taxon>Candidatus Hakubellaceae</taxon>
        <taxon>Candidatus Hakubella</taxon>
    </lineage>
</organism>
<sequence length="27" mass="3039">AYQKGVWELEGRWKGGGNEKMLVMSQG</sequence>
<gene>
    <name evidence="1" type="ORF">HKBW3S25_01198</name>
</gene>
<evidence type="ECO:0000313" key="2">
    <source>
        <dbReference type="Proteomes" id="UP000543224"/>
    </source>
</evidence>
<dbReference type="EMBL" id="BLRX01000172">
    <property type="protein sequence ID" value="GFP25717.1"/>
    <property type="molecule type" value="Genomic_DNA"/>
</dbReference>
<dbReference type="Proteomes" id="UP000543224">
    <property type="component" value="Unassembled WGS sequence"/>
</dbReference>
<protein>
    <submittedName>
        <fullName evidence="1">Uncharacterized protein</fullName>
    </submittedName>
</protein>
<name>A0A6V8NZS7_9ACTN</name>
<accession>A0A6V8NZS7</accession>
<feature type="non-terminal residue" evidence="1">
    <location>
        <position position="1"/>
    </location>
</feature>
<dbReference type="AlphaFoldDB" id="A0A6V8NZS7"/>
<proteinExistence type="predicted"/>